<reference evidence="1 2" key="1">
    <citation type="submission" date="2013-11" db="EMBL/GenBank/DDBJ databases">
        <title>The Genome Sequence of Phytophthora parasitica P1569.</title>
        <authorList>
            <consortium name="The Broad Institute Genomics Platform"/>
            <person name="Russ C."/>
            <person name="Tyler B."/>
            <person name="Panabieres F."/>
            <person name="Shan W."/>
            <person name="Tripathy S."/>
            <person name="Grunwald N."/>
            <person name="Machado M."/>
            <person name="Johnson C.S."/>
            <person name="Arredondo F."/>
            <person name="Hong C."/>
            <person name="Coffey M."/>
            <person name="Young S.K."/>
            <person name="Zeng Q."/>
            <person name="Gargeya S."/>
            <person name="Fitzgerald M."/>
            <person name="Abouelleil A."/>
            <person name="Alvarado L."/>
            <person name="Chapman S.B."/>
            <person name="Gainer-Dewar J."/>
            <person name="Goldberg J."/>
            <person name="Griggs A."/>
            <person name="Gujja S."/>
            <person name="Hansen M."/>
            <person name="Howarth C."/>
            <person name="Imamovic A."/>
            <person name="Ireland A."/>
            <person name="Larimer J."/>
            <person name="McCowan C."/>
            <person name="Murphy C."/>
            <person name="Pearson M."/>
            <person name="Poon T.W."/>
            <person name="Priest M."/>
            <person name="Roberts A."/>
            <person name="Saif S."/>
            <person name="Shea T."/>
            <person name="Sykes S."/>
            <person name="Wortman J."/>
            <person name="Nusbaum C."/>
            <person name="Birren B."/>
        </authorList>
    </citation>
    <scope>NUCLEOTIDE SEQUENCE [LARGE SCALE GENOMIC DNA]</scope>
    <source>
        <strain evidence="1 2">P1569</strain>
    </source>
</reference>
<keyword evidence="2" id="KW-1185">Reference proteome</keyword>
<dbReference type="Proteomes" id="UP000018721">
    <property type="component" value="Unassembled WGS sequence"/>
</dbReference>
<protein>
    <submittedName>
        <fullName evidence="1">Uncharacterized protein</fullName>
    </submittedName>
</protein>
<proteinExistence type="predicted"/>
<dbReference type="EMBL" id="ANIZ01002170">
    <property type="protein sequence ID" value="ETI41988.1"/>
    <property type="molecule type" value="Genomic_DNA"/>
</dbReference>
<name>V9EU25_PHYNI</name>
<evidence type="ECO:0000313" key="2">
    <source>
        <dbReference type="Proteomes" id="UP000018721"/>
    </source>
</evidence>
<organism evidence="1 2">
    <name type="scientific">Phytophthora nicotianae P1569</name>
    <dbReference type="NCBI Taxonomy" id="1317065"/>
    <lineage>
        <taxon>Eukaryota</taxon>
        <taxon>Sar</taxon>
        <taxon>Stramenopiles</taxon>
        <taxon>Oomycota</taxon>
        <taxon>Peronosporomycetes</taxon>
        <taxon>Peronosporales</taxon>
        <taxon>Peronosporaceae</taxon>
        <taxon>Phytophthora</taxon>
    </lineage>
</organism>
<accession>V9EU25</accession>
<evidence type="ECO:0000313" key="1">
    <source>
        <dbReference type="EMBL" id="ETI41988.1"/>
    </source>
</evidence>
<gene>
    <name evidence="1" type="ORF">F443_12829</name>
</gene>
<comment type="caution">
    <text evidence="1">The sequence shown here is derived from an EMBL/GenBank/DDBJ whole genome shotgun (WGS) entry which is preliminary data.</text>
</comment>
<sequence>MASDDELARIWYMLRSSWLPKTRQWMYMCAYFYIERPMIPAVVFRLDNYPG</sequence>
<dbReference type="HOGENOM" id="CLU_3110560_0_0_1"/>
<dbReference type="AlphaFoldDB" id="V9EU25"/>